<evidence type="ECO:0000313" key="2">
    <source>
        <dbReference type="EMBL" id="GJD99013.1"/>
    </source>
</evidence>
<proteinExistence type="predicted"/>
<dbReference type="EMBL" id="BPQQ01000010">
    <property type="protein sequence ID" value="GJD99013.1"/>
    <property type="molecule type" value="Genomic_DNA"/>
</dbReference>
<keyword evidence="1" id="KW-0812">Transmembrane</keyword>
<dbReference type="Proteomes" id="UP001055153">
    <property type="component" value="Unassembled WGS sequence"/>
</dbReference>
<name>A0ABQ4S930_9HYPH</name>
<feature type="transmembrane region" description="Helical" evidence="1">
    <location>
        <begin position="22"/>
        <end position="42"/>
    </location>
</feature>
<keyword evidence="3" id="KW-1185">Reference proteome</keyword>
<accession>A0ABQ4S930</accession>
<reference evidence="2" key="1">
    <citation type="journal article" date="2021" name="Front. Microbiol.">
        <title>Comprehensive Comparative Genomics and Phenotyping of Methylobacterium Species.</title>
        <authorList>
            <person name="Alessa O."/>
            <person name="Ogura Y."/>
            <person name="Fujitani Y."/>
            <person name="Takami H."/>
            <person name="Hayashi T."/>
            <person name="Sahin N."/>
            <person name="Tani A."/>
        </authorList>
    </citation>
    <scope>NUCLEOTIDE SEQUENCE</scope>
    <source>
        <strain evidence="2">DSM 17168</strain>
    </source>
</reference>
<comment type="caution">
    <text evidence="2">The sequence shown here is derived from an EMBL/GenBank/DDBJ whole genome shotgun (WGS) entry which is preliminary data.</text>
</comment>
<evidence type="ECO:0000313" key="3">
    <source>
        <dbReference type="Proteomes" id="UP001055153"/>
    </source>
</evidence>
<reference evidence="2" key="2">
    <citation type="submission" date="2021-08" db="EMBL/GenBank/DDBJ databases">
        <authorList>
            <person name="Tani A."/>
            <person name="Ola A."/>
            <person name="Ogura Y."/>
            <person name="Katsura K."/>
            <person name="Hayashi T."/>
        </authorList>
    </citation>
    <scope>NUCLEOTIDE SEQUENCE</scope>
    <source>
        <strain evidence="2">DSM 17168</strain>
    </source>
</reference>
<sequence length="61" mass="6682">MDRIAISTVGSFVQSMVIVTRTWPVVLGKVLPFVAVLSGLGARRDVRFQWKGQRALPAEAV</sequence>
<organism evidence="2 3">
    <name type="scientific">Methylobacterium isbiliense</name>
    <dbReference type="NCBI Taxonomy" id="315478"/>
    <lineage>
        <taxon>Bacteria</taxon>
        <taxon>Pseudomonadati</taxon>
        <taxon>Pseudomonadota</taxon>
        <taxon>Alphaproteobacteria</taxon>
        <taxon>Hyphomicrobiales</taxon>
        <taxon>Methylobacteriaceae</taxon>
        <taxon>Methylobacterium</taxon>
    </lineage>
</organism>
<evidence type="ECO:0000256" key="1">
    <source>
        <dbReference type="SAM" id="Phobius"/>
    </source>
</evidence>
<keyword evidence="1" id="KW-0472">Membrane</keyword>
<protein>
    <submittedName>
        <fullName evidence="2">Uncharacterized protein</fullName>
    </submittedName>
</protein>
<keyword evidence="1" id="KW-1133">Transmembrane helix</keyword>
<gene>
    <name evidence="2" type="ORF">GMJLKIPL_0926</name>
</gene>